<gene>
    <name evidence="1" type="ORF">F1737_01055</name>
</gene>
<keyword evidence="2" id="KW-1185">Reference proteome</keyword>
<reference evidence="1 2" key="1">
    <citation type="submission" date="2019-09" db="EMBL/GenBank/DDBJ databases">
        <title>The complete genome of Methanoplanus sp. FWC-SCC4.</title>
        <authorList>
            <person name="Chen S.-C."/>
            <person name="Zhou Y.-Z."/>
            <person name="Lai M.-C."/>
        </authorList>
    </citation>
    <scope>NUCLEOTIDE SEQUENCE [LARGE SCALE GENOMIC DNA]</scope>
    <source>
        <strain evidence="1 2">FWC-SCC4</strain>
    </source>
</reference>
<proteinExistence type="predicted"/>
<evidence type="ECO:0000313" key="1">
    <source>
        <dbReference type="EMBL" id="WOF15368.1"/>
    </source>
</evidence>
<evidence type="ECO:0000313" key="2">
    <source>
        <dbReference type="Proteomes" id="UP001301797"/>
    </source>
</evidence>
<dbReference type="Proteomes" id="UP001301797">
    <property type="component" value="Chromosome"/>
</dbReference>
<dbReference type="AlphaFoldDB" id="A0AA97FC71"/>
<dbReference type="KEGG" id="mefw:F1737_01055"/>
<name>A0AA97FC71_9EURY</name>
<dbReference type="EMBL" id="CP043875">
    <property type="protein sequence ID" value="WOF15368.1"/>
    <property type="molecule type" value="Genomic_DNA"/>
</dbReference>
<organism evidence="1 2">
    <name type="scientific">Methanochimaera problematica</name>
    <dbReference type="NCBI Taxonomy" id="2609417"/>
    <lineage>
        <taxon>Archaea</taxon>
        <taxon>Methanobacteriati</taxon>
        <taxon>Methanobacteriota</taxon>
        <taxon>Stenosarchaea group</taxon>
        <taxon>Methanomicrobia</taxon>
        <taxon>Methanomicrobiales</taxon>
        <taxon>Methanomicrobiaceae</taxon>
        <taxon>Methanochimaera</taxon>
    </lineage>
</organism>
<accession>A0AA97FC71</accession>
<sequence>MDEEEKQMMRDMLWLNAVIATELIQVTENTSKILRKEDIPKSCRAEHNALRDVALKIADRYKPGTDLCVHLGNHR</sequence>
<dbReference type="RefSeq" id="WP_317136938.1">
    <property type="nucleotide sequence ID" value="NZ_CP043875.1"/>
</dbReference>
<dbReference type="GeneID" id="85228715"/>
<protein>
    <submittedName>
        <fullName evidence="1">Uncharacterized protein</fullName>
    </submittedName>
</protein>